<gene>
    <name evidence="6" type="ORF">RM844_31580</name>
</gene>
<dbReference type="Pfam" id="PF00975">
    <property type="entry name" value="Thioesterase"/>
    <property type="match status" value="1"/>
</dbReference>
<dbReference type="InterPro" id="IPR020806">
    <property type="entry name" value="PKS_PP-bd"/>
</dbReference>
<dbReference type="InterPro" id="IPR009081">
    <property type="entry name" value="PP-bd_ACP"/>
</dbReference>
<dbReference type="SUPFAM" id="SSF47336">
    <property type="entry name" value="ACP-like"/>
    <property type="match status" value="1"/>
</dbReference>
<dbReference type="Pfam" id="PF00550">
    <property type="entry name" value="PP-binding"/>
    <property type="match status" value="1"/>
</dbReference>
<feature type="non-terminal residue" evidence="6">
    <location>
        <position position="1"/>
    </location>
</feature>
<dbReference type="InterPro" id="IPR036736">
    <property type="entry name" value="ACP-like_sf"/>
</dbReference>
<dbReference type="Gene3D" id="1.10.1200.10">
    <property type="entry name" value="ACP-like"/>
    <property type="match status" value="1"/>
</dbReference>
<dbReference type="PROSITE" id="PS50075">
    <property type="entry name" value="CARRIER"/>
    <property type="match status" value="1"/>
</dbReference>
<dbReference type="SMART" id="SM00824">
    <property type="entry name" value="PKS_TE"/>
    <property type="match status" value="1"/>
</dbReference>
<comment type="caution">
    <text evidence="6">The sequence shown here is derived from an EMBL/GenBank/DDBJ whole genome shotgun (WGS) entry which is preliminary data.</text>
</comment>
<keyword evidence="3" id="KW-0808">Transferase</keyword>
<keyword evidence="7" id="KW-1185">Reference proteome</keyword>
<dbReference type="InterPro" id="IPR020802">
    <property type="entry name" value="TesA-like"/>
</dbReference>
<name>A0ABU2K0P2_9ACTN</name>
<dbReference type="InterPro" id="IPR036291">
    <property type="entry name" value="NAD(P)-bd_dom_sf"/>
</dbReference>
<evidence type="ECO:0000259" key="5">
    <source>
        <dbReference type="PROSITE" id="PS50075"/>
    </source>
</evidence>
<evidence type="ECO:0000256" key="3">
    <source>
        <dbReference type="ARBA" id="ARBA00022679"/>
    </source>
</evidence>
<dbReference type="PROSITE" id="PS00012">
    <property type="entry name" value="PHOSPHOPANTETHEINE"/>
    <property type="match status" value="1"/>
</dbReference>
<dbReference type="Gene3D" id="3.40.50.1820">
    <property type="entry name" value="alpha/beta hydrolase"/>
    <property type="match status" value="1"/>
</dbReference>
<evidence type="ECO:0000313" key="6">
    <source>
        <dbReference type="EMBL" id="MDT0270820.1"/>
    </source>
</evidence>
<dbReference type="SMART" id="SM01294">
    <property type="entry name" value="PKS_PP_betabranch"/>
    <property type="match status" value="1"/>
</dbReference>
<dbReference type="SUPFAM" id="SSF53474">
    <property type="entry name" value="alpha/beta-Hydrolases"/>
    <property type="match status" value="1"/>
</dbReference>
<dbReference type="InterPro" id="IPR006162">
    <property type="entry name" value="Ppantetheine_attach_site"/>
</dbReference>
<keyword evidence="4" id="KW-0511">Multifunctional enzyme</keyword>
<dbReference type="PANTHER" id="PTHR43775">
    <property type="entry name" value="FATTY ACID SYNTHASE"/>
    <property type="match status" value="1"/>
</dbReference>
<dbReference type="SUPFAM" id="SSF51735">
    <property type="entry name" value="NAD(P)-binding Rossmann-fold domains"/>
    <property type="match status" value="1"/>
</dbReference>
<evidence type="ECO:0000256" key="1">
    <source>
        <dbReference type="ARBA" id="ARBA00022450"/>
    </source>
</evidence>
<keyword evidence="2" id="KW-0597">Phosphoprotein</keyword>
<proteinExistence type="predicted"/>
<dbReference type="InterPro" id="IPR029058">
    <property type="entry name" value="AB_hydrolase_fold"/>
</dbReference>
<evidence type="ECO:0000313" key="7">
    <source>
        <dbReference type="Proteomes" id="UP001183410"/>
    </source>
</evidence>
<dbReference type="InterPro" id="IPR050091">
    <property type="entry name" value="PKS_NRPS_Biosynth_Enz"/>
</dbReference>
<dbReference type="PANTHER" id="PTHR43775:SF51">
    <property type="entry name" value="INACTIVE PHENOLPHTHIOCEROL SYNTHESIS POLYKETIDE SYNTHASE TYPE I PKS1-RELATED"/>
    <property type="match status" value="1"/>
</dbReference>
<organism evidence="6 7">
    <name type="scientific">Streptomyces chisholmiae</name>
    <dbReference type="NCBI Taxonomy" id="3075540"/>
    <lineage>
        <taxon>Bacteria</taxon>
        <taxon>Bacillati</taxon>
        <taxon>Actinomycetota</taxon>
        <taxon>Actinomycetes</taxon>
        <taxon>Kitasatosporales</taxon>
        <taxon>Streptomycetaceae</taxon>
        <taxon>Streptomyces</taxon>
    </lineage>
</organism>
<evidence type="ECO:0000256" key="2">
    <source>
        <dbReference type="ARBA" id="ARBA00022553"/>
    </source>
</evidence>
<dbReference type="Gene3D" id="3.40.50.720">
    <property type="entry name" value="NAD(P)-binding Rossmann-like Domain"/>
    <property type="match status" value="1"/>
</dbReference>
<dbReference type="InterPro" id="IPR001031">
    <property type="entry name" value="Thioesterase"/>
</dbReference>
<feature type="domain" description="Carrier" evidence="5">
    <location>
        <begin position="141"/>
        <end position="223"/>
    </location>
</feature>
<dbReference type="InterPro" id="IPR013968">
    <property type="entry name" value="PKS_KR"/>
</dbReference>
<sequence length="526" mass="56258">SSAAGVFGAAGQGSYAAANAYLDALAQHRHANGLPAQSLAWGLWEERGENTAHLGEVEAARLRRGGAAALSTEEGLRLLDAALTIDEPLLVPIRLDTRTRSATENVAPLLRGLVTAGRRRTAAGGGQLAADELRAQLLGAADDEAREEILVRLVRGQLATILGRHHADEVGIDQDFAQLGIDSLTAMELRNALNALTGLRLATTVVFDYRTAQALARFVLGELADSLTGAPATGGPAEPRPAASGALGEPYRRAIETGRYEEGVALLRAYAALRPEFHGPDDLPAPLEPVRLTTGDADPVVFFFASPLTMGGVQQMARVAARFQGTREALGMPIPGLLKDDSLPSSVEAYTHAYAETVRRAAAGRPFVFVGHCAGGTFAHATAHRLEELGEPPASVVLLDSYSGAWLKSLYESGQDLLSRMFHGVFSRESAMGTFDDARLSAMGRYIQLHDEAAVTLKPIDTPILFVRPDRPIPYPDGSLPESGEWRTSWPAAQRDEVVPGDHYTILNEDAGPVAELIERWIGERH</sequence>
<reference evidence="7" key="1">
    <citation type="submission" date="2023-07" db="EMBL/GenBank/DDBJ databases">
        <title>30 novel species of actinomycetes from the DSMZ collection.</title>
        <authorList>
            <person name="Nouioui I."/>
        </authorList>
    </citation>
    <scope>NUCLEOTIDE SEQUENCE [LARGE SCALE GENOMIC DNA]</scope>
    <source>
        <strain evidence="7">DSM 44915</strain>
    </source>
</reference>
<dbReference type="EMBL" id="JAVREO010000038">
    <property type="protein sequence ID" value="MDT0270820.1"/>
    <property type="molecule type" value="Genomic_DNA"/>
</dbReference>
<dbReference type="Proteomes" id="UP001183410">
    <property type="component" value="Unassembled WGS sequence"/>
</dbReference>
<dbReference type="SMART" id="SM00823">
    <property type="entry name" value="PKS_PP"/>
    <property type="match status" value="1"/>
</dbReference>
<evidence type="ECO:0000256" key="4">
    <source>
        <dbReference type="ARBA" id="ARBA00023268"/>
    </source>
</evidence>
<dbReference type="RefSeq" id="WP_311670884.1">
    <property type="nucleotide sequence ID" value="NZ_JAVREO010000038.1"/>
</dbReference>
<accession>A0ABU2K0P2</accession>
<dbReference type="Pfam" id="PF08659">
    <property type="entry name" value="KR"/>
    <property type="match status" value="1"/>
</dbReference>
<protein>
    <submittedName>
        <fullName evidence="6">Thioesterase domain-containing protein</fullName>
    </submittedName>
</protein>
<keyword evidence="1" id="KW-0596">Phosphopantetheine</keyword>